<evidence type="ECO:0000259" key="3">
    <source>
        <dbReference type="Pfam" id="PF13505"/>
    </source>
</evidence>
<feature type="chain" id="PRO_5043768598" evidence="2">
    <location>
        <begin position="21"/>
        <end position="203"/>
    </location>
</feature>
<reference evidence="4 5" key="1">
    <citation type="submission" date="2018-01" db="EMBL/GenBank/DDBJ databases">
        <title>Whole genome sequencing of Histamine producing bacteria.</title>
        <authorList>
            <person name="Butler K."/>
        </authorList>
    </citation>
    <scope>NUCLEOTIDE SEQUENCE [LARGE SCALE GENOMIC DNA]</scope>
    <source>
        <strain evidence="4 5">A1-4</strain>
    </source>
</reference>
<evidence type="ECO:0000256" key="2">
    <source>
        <dbReference type="SAM" id="SignalP"/>
    </source>
</evidence>
<organism evidence="4 5">
    <name type="scientific">Photobacterium kishitanii</name>
    <dbReference type="NCBI Taxonomy" id="318456"/>
    <lineage>
        <taxon>Bacteria</taxon>
        <taxon>Pseudomonadati</taxon>
        <taxon>Pseudomonadota</taxon>
        <taxon>Gammaproteobacteria</taxon>
        <taxon>Vibrionales</taxon>
        <taxon>Vibrionaceae</taxon>
        <taxon>Photobacterium</taxon>
    </lineage>
</organism>
<gene>
    <name evidence="4" type="ORF">C0W53_03925</name>
</gene>
<feature type="domain" description="Outer membrane protein beta-barrel" evidence="3">
    <location>
        <begin position="10"/>
        <end position="201"/>
    </location>
</feature>
<keyword evidence="1 2" id="KW-0732">Signal</keyword>
<dbReference type="EMBL" id="PYOZ01000002">
    <property type="protein sequence ID" value="PSX46092.1"/>
    <property type="molecule type" value="Genomic_DNA"/>
</dbReference>
<dbReference type="InterPro" id="IPR011250">
    <property type="entry name" value="OMP/PagP_B-barrel"/>
</dbReference>
<evidence type="ECO:0000256" key="1">
    <source>
        <dbReference type="ARBA" id="ARBA00022729"/>
    </source>
</evidence>
<dbReference type="Gene3D" id="2.40.160.20">
    <property type="match status" value="1"/>
</dbReference>
<dbReference type="InterPro" id="IPR027385">
    <property type="entry name" value="Beta-barrel_OMP"/>
</dbReference>
<evidence type="ECO:0000313" key="5">
    <source>
        <dbReference type="Proteomes" id="UP000240728"/>
    </source>
</evidence>
<keyword evidence="5" id="KW-1185">Reference proteome</keyword>
<accession>A0AAX0YX39</accession>
<dbReference type="SUPFAM" id="SSF56925">
    <property type="entry name" value="OMPA-like"/>
    <property type="match status" value="1"/>
</dbReference>
<dbReference type="RefSeq" id="WP_045041218.1">
    <property type="nucleotide sequence ID" value="NZ_JZTB01000001.1"/>
</dbReference>
<feature type="signal peptide" evidence="2">
    <location>
        <begin position="1"/>
        <end position="20"/>
    </location>
</feature>
<dbReference type="Proteomes" id="UP000240728">
    <property type="component" value="Unassembled WGS sequence"/>
</dbReference>
<comment type="caution">
    <text evidence="4">The sequence shown here is derived from an EMBL/GenBank/DDBJ whole genome shotgun (WGS) entry which is preliminary data.</text>
</comment>
<dbReference type="Pfam" id="PF13505">
    <property type="entry name" value="OMP_b-brl"/>
    <property type="match status" value="1"/>
</dbReference>
<proteinExistence type="predicted"/>
<sequence>MKLVNGLVTSLLLISLNVSAQERDDIFVGAKVGISNVDFNSYQGSKSGSGVDYGLEFTWLHNIYQNISLGVNLSLDRFENQLYGKFDSNHSSLIISPMISYRIVALTPKYLGKNYIRYHDGLSVYFKLGLGWAQSDITYSNGSMRDDGAIDSWGLGLKWQSTSNWAIGIEYNQLDNHLWGLGEQNYSLKNKSVMGIINYRFDT</sequence>
<protein>
    <submittedName>
        <fullName evidence="4">Porin family protein</fullName>
    </submittedName>
</protein>
<evidence type="ECO:0000313" key="4">
    <source>
        <dbReference type="EMBL" id="PSX46092.1"/>
    </source>
</evidence>
<name>A0AAX0YX39_9GAMM</name>
<dbReference type="AlphaFoldDB" id="A0AAX0YX39"/>